<feature type="chain" id="PRO_5011961086" description="Porin" evidence="1">
    <location>
        <begin position="31"/>
        <end position="225"/>
    </location>
</feature>
<feature type="signal peptide" evidence="1">
    <location>
        <begin position="1"/>
        <end position="30"/>
    </location>
</feature>
<accession>A0A1R3W2P1</accession>
<evidence type="ECO:0008006" key="4">
    <source>
        <dbReference type="Google" id="ProtNLM"/>
    </source>
</evidence>
<name>A0A1R3W2P1_9GAMM</name>
<reference evidence="2 3" key="1">
    <citation type="submission" date="2017-01" db="EMBL/GenBank/DDBJ databases">
        <authorList>
            <person name="Mah S.A."/>
            <person name="Swanson W.J."/>
            <person name="Moy G.W."/>
            <person name="Vacquier V.D."/>
        </authorList>
    </citation>
    <scope>NUCLEOTIDE SEQUENCE [LARGE SCALE GENOMIC DNA]</scope>
    <source>
        <strain evidence="2 3">M9</strain>
    </source>
</reference>
<dbReference type="STRING" id="233100.SAMN05216526_1252"/>
<dbReference type="EMBL" id="FTPK01000002">
    <property type="protein sequence ID" value="SIT70171.1"/>
    <property type="molecule type" value="Genomic_DNA"/>
</dbReference>
<gene>
    <name evidence="2" type="ORF">SAMN05216526_1252</name>
</gene>
<evidence type="ECO:0000256" key="1">
    <source>
        <dbReference type="SAM" id="SignalP"/>
    </source>
</evidence>
<dbReference type="SUPFAM" id="SSF56935">
    <property type="entry name" value="Porins"/>
    <property type="match status" value="1"/>
</dbReference>
<evidence type="ECO:0000313" key="2">
    <source>
        <dbReference type="EMBL" id="SIT70171.1"/>
    </source>
</evidence>
<organism evidence="2 3">
    <name type="scientific">Ectothiorhodosinus mongolicus</name>
    <dbReference type="NCBI Taxonomy" id="233100"/>
    <lineage>
        <taxon>Bacteria</taxon>
        <taxon>Pseudomonadati</taxon>
        <taxon>Pseudomonadota</taxon>
        <taxon>Gammaproteobacteria</taxon>
        <taxon>Chromatiales</taxon>
        <taxon>Ectothiorhodospiraceae</taxon>
        <taxon>Ectothiorhodosinus</taxon>
    </lineage>
</organism>
<proteinExistence type="predicted"/>
<protein>
    <recommendedName>
        <fullName evidence="4">Porin</fullName>
    </recommendedName>
</protein>
<dbReference type="AlphaFoldDB" id="A0A1R3W2P1"/>
<keyword evidence="3" id="KW-1185">Reference proteome</keyword>
<dbReference type="RefSeq" id="WP_076755639.1">
    <property type="nucleotide sequence ID" value="NZ_CP023018.1"/>
</dbReference>
<dbReference type="NCBIfam" id="TIGR02001">
    <property type="entry name" value="gcw_chp"/>
    <property type="match status" value="1"/>
</dbReference>
<dbReference type="InterPro" id="IPR010239">
    <property type="entry name" value="CHP02001"/>
</dbReference>
<dbReference type="Proteomes" id="UP000223759">
    <property type="component" value="Unassembled WGS sequence"/>
</dbReference>
<evidence type="ECO:0000313" key="3">
    <source>
        <dbReference type="Proteomes" id="UP000223759"/>
    </source>
</evidence>
<dbReference type="Pfam" id="PF09694">
    <property type="entry name" value="Gcw_chp"/>
    <property type="match status" value="1"/>
</dbReference>
<dbReference type="OrthoDB" id="5781207at2"/>
<sequence>MSNTFSKKILSSAVAGALLVGAGGISTAKADLEFNVGVFSDYILWGTTASNNNAVVQGGVDYADDSGIYVGTWISTLDADDGQEVDLYAGYEFSAGDLDFDLGLVYYYYTADSDANYADIYASVGFGPVYAGVNYAAYAKDSDYEGSIVYTIGGGFEVMPTISLDGEVGYTKQKAILDTGEDFSWTFWSLSLTKSTDMGDISVTYAQTNESDIDELFVVGYSLSF</sequence>
<keyword evidence="1" id="KW-0732">Signal</keyword>